<proteinExistence type="predicted"/>
<sequence>MSAVLPCRPAARAALQARGLRGLHFPRAMPHLLALLLAAGGAAAQPVSPAEVLLFETDHLARTTAPANLVYEFRKHSNLEPAFTDSVRLDVTRKGGKVHAVLHFLSGARKREIPAVDDAHGNPVLLGFLERDIGEMKRLTGGSVTYFRKRIRMALANNAQVTPQRITYQGTTVAGQAVRIQPYLDDPLQARFEKYVNKTYTFVLSEAVPGGVFQVSTSLGNTAVKRPGALVARTAAAGGSAPGAPVPAVATPGTAAPATAQPGAAAPGSVTPVIDETLTLVKVVAPQR</sequence>
<reference evidence="3" key="1">
    <citation type="journal article" date="2019" name="Int. J. Syst. Evol. Microbiol.">
        <title>The Global Catalogue of Microorganisms (GCM) 10K type strain sequencing project: providing services to taxonomists for standard genome sequencing and annotation.</title>
        <authorList>
            <consortium name="The Broad Institute Genomics Platform"/>
            <consortium name="The Broad Institute Genome Sequencing Center for Infectious Disease"/>
            <person name="Wu L."/>
            <person name="Ma J."/>
        </authorList>
    </citation>
    <scope>NUCLEOTIDE SEQUENCE [LARGE SCALE GENOMIC DNA]</scope>
    <source>
        <strain evidence="3">CCUG 38813</strain>
    </source>
</reference>
<keyword evidence="3" id="KW-1185">Reference proteome</keyword>
<name>A0ABW0PL65_9BURK</name>
<accession>A0ABW0PL65</accession>
<protein>
    <recommendedName>
        <fullName evidence="4">DUF3108 domain-containing protein</fullName>
    </recommendedName>
</protein>
<dbReference type="EMBL" id="JBHSMS010000068">
    <property type="protein sequence ID" value="MFC5513396.1"/>
    <property type="molecule type" value="Genomic_DNA"/>
</dbReference>
<comment type="caution">
    <text evidence="2">The sequence shown here is derived from an EMBL/GenBank/DDBJ whole genome shotgun (WGS) entry which is preliminary data.</text>
</comment>
<evidence type="ECO:0000313" key="3">
    <source>
        <dbReference type="Proteomes" id="UP001596031"/>
    </source>
</evidence>
<gene>
    <name evidence="2" type="ORF">ACFPOU_20060</name>
</gene>
<dbReference type="Proteomes" id="UP001596031">
    <property type="component" value="Unassembled WGS sequence"/>
</dbReference>
<feature type="compositionally biased region" description="Low complexity" evidence="1">
    <location>
        <begin position="237"/>
        <end position="268"/>
    </location>
</feature>
<evidence type="ECO:0008006" key="4">
    <source>
        <dbReference type="Google" id="ProtNLM"/>
    </source>
</evidence>
<organism evidence="2 3">
    <name type="scientific">Massilia jejuensis</name>
    <dbReference type="NCBI Taxonomy" id="648894"/>
    <lineage>
        <taxon>Bacteria</taxon>
        <taxon>Pseudomonadati</taxon>
        <taxon>Pseudomonadota</taxon>
        <taxon>Betaproteobacteria</taxon>
        <taxon>Burkholderiales</taxon>
        <taxon>Oxalobacteraceae</taxon>
        <taxon>Telluria group</taxon>
        <taxon>Massilia</taxon>
    </lineage>
</organism>
<dbReference type="RefSeq" id="WP_379725475.1">
    <property type="nucleotide sequence ID" value="NZ_JBHSMS010000068.1"/>
</dbReference>
<feature type="region of interest" description="Disordered" evidence="1">
    <location>
        <begin position="237"/>
        <end position="270"/>
    </location>
</feature>
<evidence type="ECO:0000313" key="2">
    <source>
        <dbReference type="EMBL" id="MFC5513396.1"/>
    </source>
</evidence>
<evidence type="ECO:0000256" key="1">
    <source>
        <dbReference type="SAM" id="MobiDB-lite"/>
    </source>
</evidence>